<dbReference type="RefSeq" id="WP_310372682.1">
    <property type="nucleotide sequence ID" value="NZ_JAVDYB010000001.1"/>
</dbReference>
<comment type="caution">
    <text evidence="3">The sequence shown here is derived from an EMBL/GenBank/DDBJ whole genome shotgun (WGS) entry which is preliminary data.</text>
</comment>
<dbReference type="EMBL" id="JAVDYB010000001">
    <property type="protein sequence ID" value="MDR7279241.1"/>
    <property type="molecule type" value="Genomic_DNA"/>
</dbReference>
<keyword evidence="4" id="KW-1185">Reference proteome</keyword>
<proteinExistence type="predicted"/>
<dbReference type="SMART" id="SM00062">
    <property type="entry name" value="PBPb"/>
    <property type="match status" value="1"/>
</dbReference>
<dbReference type="Pfam" id="PF00497">
    <property type="entry name" value="SBP_bac_3"/>
    <property type="match status" value="1"/>
</dbReference>
<protein>
    <submittedName>
        <fullName evidence="3">Polar amino acid transport system substrate-binding protein</fullName>
    </submittedName>
</protein>
<accession>A0AAE3YV64</accession>
<dbReference type="PANTHER" id="PTHR35936">
    <property type="entry name" value="MEMBRANE-BOUND LYTIC MUREIN TRANSGLYCOSYLASE F"/>
    <property type="match status" value="1"/>
</dbReference>
<dbReference type="Gene3D" id="3.40.190.10">
    <property type="entry name" value="Periplasmic binding protein-like II"/>
    <property type="match status" value="1"/>
</dbReference>
<organism evidence="3 4">
    <name type="scientific">Catenuloplanes atrovinosus</name>
    <dbReference type="NCBI Taxonomy" id="137266"/>
    <lineage>
        <taxon>Bacteria</taxon>
        <taxon>Bacillati</taxon>
        <taxon>Actinomycetota</taxon>
        <taxon>Actinomycetes</taxon>
        <taxon>Micromonosporales</taxon>
        <taxon>Micromonosporaceae</taxon>
        <taxon>Catenuloplanes</taxon>
    </lineage>
</organism>
<reference evidence="3" key="1">
    <citation type="submission" date="2023-07" db="EMBL/GenBank/DDBJ databases">
        <title>Sequencing the genomes of 1000 actinobacteria strains.</title>
        <authorList>
            <person name="Klenk H.-P."/>
        </authorList>
    </citation>
    <scope>NUCLEOTIDE SEQUENCE</scope>
    <source>
        <strain evidence="3">DSM 44707</strain>
    </source>
</reference>
<dbReference type="Proteomes" id="UP001183643">
    <property type="component" value="Unassembled WGS sequence"/>
</dbReference>
<dbReference type="PROSITE" id="PS51257">
    <property type="entry name" value="PROKAR_LIPOPROTEIN"/>
    <property type="match status" value="1"/>
</dbReference>
<name>A0AAE3YV64_9ACTN</name>
<dbReference type="AlphaFoldDB" id="A0AAE3YV64"/>
<evidence type="ECO:0000256" key="1">
    <source>
        <dbReference type="ARBA" id="ARBA00022729"/>
    </source>
</evidence>
<gene>
    <name evidence="3" type="ORF">J2S41_006019</name>
</gene>
<dbReference type="SUPFAM" id="SSF53850">
    <property type="entry name" value="Periplasmic binding protein-like II"/>
    <property type="match status" value="1"/>
</dbReference>
<evidence type="ECO:0000313" key="4">
    <source>
        <dbReference type="Proteomes" id="UP001183643"/>
    </source>
</evidence>
<evidence type="ECO:0000313" key="3">
    <source>
        <dbReference type="EMBL" id="MDR7279241.1"/>
    </source>
</evidence>
<feature type="domain" description="Solute-binding protein family 3/N-terminal" evidence="2">
    <location>
        <begin position="35"/>
        <end position="228"/>
    </location>
</feature>
<dbReference type="InterPro" id="IPR001638">
    <property type="entry name" value="Solute-binding_3/MltF_N"/>
</dbReference>
<evidence type="ECO:0000259" key="2">
    <source>
        <dbReference type="SMART" id="SM00062"/>
    </source>
</evidence>
<keyword evidence="1" id="KW-0732">Signal</keyword>
<sequence>MRGRLAALAGVLLIVTGCDWPRDADGTLDRVRGGVLRAGVTESPPWTEIPDGGEPTGAEAELVRRLATALGARVEWYPGTESALMPALKQRSLDVVVGGLDATAPWTQDASLTRPYLTARTVVAARPGIAVPDDLDGVRVAVRGGTGDVATLAATDADVVEVAEITGAEGIPGVVEDWELAPLGLVGSTHELGTTDHVWAVPPGENGWQAEVETFLLNLSHDEIVGLLT</sequence>